<dbReference type="OrthoDB" id="166012at2157"/>
<dbReference type="Proteomes" id="UP000198848">
    <property type="component" value="Unassembled WGS sequence"/>
</dbReference>
<protein>
    <submittedName>
        <fullName evidence="2">Uncharacterized protein</fullName>
    </submittedName>
</protein>
<feature type="transmembrane region" description="Helical" evidence="1">
    <location>
        <begin position="20"/>
        <end position="40"/>
    </location>
</feature>
<evidence type="ECO:0000313" key="3">
    <source>
        <dbReference type="Proteomes" id="UP000198848"/>
    </source>
</evidence>
<dbReference type="AlphaFoldDB" id="A0A1H1IR21"/>
<keyword evidence="1" id="KW-0812">Transmembrane</keyword>
<evidence type="ECO:0000256" key="1">
    <source>
        <dbReference type="SAM" id="Phobius"/>
    </source>
</evidence>
<organism evidence="2 3">
    <name type="scientific">Natronobacterium texcoconense</name>
    <dbReference type="NCBI Taxonomy" id="1095778"/>
    <lineage>
        <taxon>Archaea</taxon>
        <taxon>Methanobacteriati</taxon>
        <taxon>Methanobacteriota</taxon>
        <taxon>Stenosarchaea group</taxon>
        <taxon>Halobacteria</taxon>
        <taxon>Halobacteriales</taxon>
        <taxon>Natrialbaceae</taxon>
        <taxon>Natronobacterium</taxon>
    </lineage>
</organism>
<accession>A0A1H1IR21</accession>
<reference evidence="3" key="1">
    <citation type="submission" date="2016-10" db="EMBL/GenBank/DDBJ databases">
        <authorList>
            <person name="Varghese N."/>
            <person name="Submissions S."/>
        </authorList>
    </citation>
    <scope>NUCLEOTIDE SEQUENCE [LARGE SCALE GENOMIC DNA]</scope>
    <source>
        <strain evidence="3">DSM 24767</strain>
    </source>
</reference>
<proteinExistence type="predicted"/>
<keyword evidence="3" id="KW-1185">Reference proteome</keyword>
<keyword evidence="1" id="KW-1133">Transmembrane helix</keyword>
<dbReference type="RefSeq" id="WP_090385137.1">
    <property type="nucleotide sequence ID" value="NZ_FNLC01000005.1"/>
</dbReference>
<keyword evidence="1" id="KW-0472">Membrane</keyword>
<evidence type="ECO:0000313" key="2">
    <source>
        <dbReference type="EMBL" id="SDR39786.1"/>
    </source>
</evidence>
<dbReference type="EMBL" id="FNLC01000005">
    <property type="protein sequence ID" value="SDR39786.1"/>
    <property type="molecule type" value="Genomic_DNA"/>
</dbReference>
<feature type="transmembrane region" description="Helical" evidence="1">
    <location>
        <begin position="46"/>
        <end position="65"/>
    </location>
</feature>
<sequence>MNAFEPEPTQSPRKIASWVFTRSLLITVFTGYGILLAWNLFGLLRIPAMTAIGLYGVWYSYLVVFRGVDALLEGRTGATP</sequence>
<gene>
    <name evidence="2" type="ORF">SAMN04489842_3710</name>
</gene>
<name>A0A1H1IR21_NATTX</name>
<dbReference type="STRING" id="1095778.SAMN04489842_3710"/>